<dbReference type="OrthoDB" id="7575400at2"/>
<evidence type="ECO:0000256" key="1">
    <source>
        <dbReference type="ARBA" id="ARBA00006845"/>
    </source>
</evidence>
<dbReference type="InterPro" id="IPR035905">
    <property type="entry name" value="Barstar-like_sf"/>
</dbReference>
<protein>
    <recommendedName>
        <fullName evidence="2">Barstar (barnase inhibitor) domain-containing protein</fullName>
    </recommendedName>
</protein>
<dbReference type="Pfam" id="PF01337">
    <property type="entry name" value="Barstar"/>
    <property type="match status" value="1"/>
</dbReference>
<reference evidence="4" key="1">
    <citation type="submission" date="2018-05" db="EMBL/GenBank/DDBJ databases">
        <authorList>
            <person name="Nie L."/>
        </authorList>
    </citation>
    <scope>NUCLEOTIDE SEQUENCE [LARGE SCALE GENOMIC DNA]</scope>
    <source>
        <strain evidence="4">NL</strain>
    </source>
</reference>
<dbReference type="EMBL" id="QHKM01000001">
    <property type="protein sequence ID" value="RAK70096.1"/>
    <property type="molecule type" value="Genomic_DNA"/>
</dbReference>
<dbReference type="InterPro" id="IPR000468">
    <property type="entry name" value="Barstar"/>
</dbReference>
<dbReference type="AlphaFoldDB" id="A0A328BVM6"/>
<proteinExistence type="inferred from homology"/>
<evidence type="ECO:0000313" key="4">
    <source>
        <dbReference type="Proteomes" id="UP000248553"/>
    </source>
</evidence>
<dbReference type="SUPFAM" id="SSF52038">
    <property type="entry name" value="Barstar-related"/>
    <property type="match status" value="1"/>
</dbReference>
<dbReference type="Proteomes" id="UP000248553">
    <property type="component" value="Unassembled WGS sequence"/>
</dbReference>
<accession>A0A328BVM6</accession>
<comment type="caution">
    <text evidence="3">The sequence shown here is derived from an EMBL/GenBank/DDBJ whole genome shotgun (WGS) entry which is preliminary data.</text>
</comment>
<evidence type="ECO:0000259" key="2">
    <source>
        <dbReference type="Pfam" id="PF01337"/>
    </source>
</evidence>
<organism evidence="3 4">
    <name type="scientific">Hymenobacter edaphi</name>
    <dbReference type="NCBI Taxonomy" id="2211146"/>
    <lineage>
        <taxon>Bacteria</taxon>
        <taxon>Pseudomonadati</taxon>
        <taxon>Bacteroidota</taxon>
        <taxon>Cytophagia</taxon>
        <taxon>Cytophagales</taxon>
        <taxon>Hymenobacteraceae</taxon>
        <taxon>Hymenobacter</taxon>
    </lineage>
</organism>
<dbReference type="Gene3D" id="3.30.370.10">
    <property type="entry name" value="Barstar-like"/>
    <property type="match status" value="1"/>
</dbReference>
<keyword evidence="4" id="KW-1185">Reference proteome</keyword>
<feature type="domain" description="Barstar (barnase inhibitor)" evidence="2">
    <location>
        <begin position="2"/>
        <end position="73"/>
    </location>
</feature>
<evidence type="ECO:0000313" key="3">
    <source>
        <dbReference type="EMBL" id="RAK70096.1"/>
    </source>
</evidence>
<comment type="similarity">
    <text evidence="1">Belongs to the barstar family.</text>
</comment>
<name>A0A328BVM6_9BACT</name>
<gene>
    <name evidence="3" type="ORF">DLM85_04385</name>
</gene>
<sequence length="130" mass="14859">MIEFDGRFISTKAELHFDLYQQLQFPPWYGHNFDALNDCLRDWKVATNGTVFIFRNLNTLEPEHTNALLHILSMHSRRRLPYGQKLITLIQGKLLGLATTKPIGAINLYVWSGLESPGGYGNLLSESERP</sequence>